<dbReference type="Pfam" id="PF01891">
    <property type="entry name" value="CbiM"/>
    <property type="match status" value="1"/>
</dbReference>
<keyword evidence="3" id="KW-1003">Cell membrane</keyword>
<accession>A0A840GC41</accession>
<gene>
    <name evidence="8" type="ORF">GGD90_002610</name>
</gene>
<organism evidence="8 9">
    <name type="scientific">Rhodocyclus tenuis</name>
    <name type="common">Rhodospirillum tenue</name>
    <dbReference type="NCBI Taxonomy" id="1066"/>
    <lineage>
        <taxon>Bacteria</taxon>
        <taxon>Pseudomonadati</taxon>
        <taxon>Pseudomonadota</taxon>
        <taxon>Betaproteobacteria</taxon>
        <taxon>Rhodocyclales</taxon>
        <taxon>Rhodocyclaceae</taxon>
        <taxon>Rhodocyclus</taxon>
    </lineage>
</organism>
<dbReference type="GO" id="GO:0000041">
    <property type="term" value="P:transition metal ion transport"/>
    <property type="evidence" value="ECO:0007669"/>
    <property type="project" value="InterPro"/>
</dbReference>
<dbReference type="GO" id="GO:0005886">
    <property type="term" value="C:plasma membrane"/>
    <property type="evidence" value="ECO:0007669"/>
    <property type="project" value="UniProtKB-SubCell"/>
</dbReference>
<evidence type="ECO:0000256" key="3">
    <source>
        <dbReference type="ARBA" id="ARBA00022475"/>
    </source>
</evidence>
<feature type="transmembrane region" description="Helical" evidence="7">
    <location>
        <begin position="106"/>
        <end position="125"/>
    </location>
</feature>
<feature type="transmembrane region" description="Helical" evidence="7">
    <location>
        <begin position="42"/>
        <end position="62"/>
    </location>
</feature>
<evidence type="ECO:0000256" key="5">
    <source>
        <dbReference type="ARBA" id="ARBA00022989"/>
    </source>
</evidence>
<comment type="subcellular location">
    <subcellularLocation>
        <location evidence="1">Cell membrane</location>
        <topology evidence="1">Multi-pass membrane protein</topology>
    </subcellularLocation>
</comment>
<proteinExistence type="predicted"/>
<feature type="transmembrane region" description="Helical" evidence="7">
    <location>
        <begin position="68"/>
        <end position="94"/>
    </location>
</feature>
<evidence type="ECO:0000256" key="2">
    <source>
        <dbReference type="ARBA" id="ARBA00022448"/>
    </source>
</evidence>
<feature type="transmembrane region" description="Helical" evidence="7">
    <location>
        <begin position="137"/>
        <end position="167"/>
    </location>
</feature>
<sequence length="221" mass="23622">MNLPSGLFDGVLSLAAWGVFVPVLIVALRRAPWRQLADGRQIHLWLGMIVVLSLLWSVPIGVRPGLGLHFLGATVLALCCGGWLAWIGLCVVLAAATFNGAAGFEVYALNALLTGGVGVLSSVGVRRLAARLLPHQLFVFLFVSGFFAAALSVIAVGVAVSLLLALTGAQTFDYLLSEYLPAVLLLAFSEAWLSGMLITLMVVYRPLWVSTYDDAEYFASR</sequence>
<protein>
    <submittedName>
        <fullName evidence="8">Putative membrane protein</fullName>
    </submittedName>
</protein>
<keyword evidence="4 7" id="KW-0812">Transmembrane</keyword>
<evidence type="ECO:0000256" key="7">
    <source>
        <dbReference type="SAM" id="Phobius"/>
    </source>
</evidence>
<dbReference type="EMBL" id="JACIGE010000010">
    <property type="protein sequence ID" value="MBB4248218.1"/>
    <property type="molecule type" value="Genomic_DNA"/>
</dbReference>
<evidence type="ECO:0000256" key="6">
    <source>
        <dbReference type="ARBA" id="ARBA00023136"/>
    </source>
</evidence>
<dbReference type="RefSeq" id="WP_153117518.1">
    <property type="nucleotide sequence ID" value="NZ_JACIGE010000010.1"/>
</dbReference>
<keyword evidence="5 7" id="KW-1133">Transmembrane helix</keyword>
<comment type="caution">
    <text evidence="8">The sequence shown here is derived from an EMBL/GenBank/DDBJ whole genome shotgun (WGS) entry which is preliminary data.</text>
</comment>
<dbReference type="Proteomes" id="UP000587070">
    <property type="component" value="Unassembled WGS sequence"/>
</dbReference>
<reference evidence="8 9" key="1">
    <citation type="submission" date="2020-08" db="EMBL/GenBank/DDBJ databases">
        <title>Genome sequencing of Purple Non-Sulfur Bacteria from various extreme environments.</title>
        <authorList>
            <person name="Mayer M."/>
        </authorList>
    </citation>
    <scope>NUCLEOTIDE SEQUENCE [LARGE SCALE GENOMIC DNA]</scope>
    <source>
        <strain evidence="8 9">2761</strain>
    </source>
</reference>
<feature type="transmembrane region" description="Helical" evidence="7">
    <location>
        <begin position="12"/>
        <end position="30"/>
    </location>
</feature>
<evidence type="ECO:0000313" key="8">
    <source>
        <dbReference type="EMBL" id="MBB4248218.1"/>
    </source>
</evidence>
<feature type="transmembrane region" description="Helical" evidence="7">
    <location>
        <begin position="179"/>
        <end position="204"/>
    </location>
</feature>
<name>A0A840GC41_RHOTE</name>
<dbReference type="AlphaFoldDB" id="A0A840GC41"/>
<dbReference type="InterPro" id="IPR002751">
    <property type="entry name" value="CbiM/NikMN"/>
</dbReference>
<keyword evidence="9" id="KW-1185">Reference proteome</keyword>
<keyword evidence="6 7" id="KW-0472">Membrane</keyword>
<evidence type="ECO:0000313" key="9">
    <source>
        <dbReference type="Proteomes" id="UP000587070"/>
    </source>
</evidence>
<evidence type="ECO:0000256" key="1">
    <source>
        <dbReference type="ARBA" id="ARBA00004651"/>
    </source>
</evidence>
<dbReference type="OrthoDB" id="5297929at2"/>
<dbReference type="Gene3D" id="1.10.1760.20">
    <property type="match status" value="1"/>
</dbReference>
<keyword evidence="2" id="KW-0813">Transport</keyword>
<evidence type="ECO:0000256" key="4">
    <source>
        <dbReference type="ARBA" id="ARBA00022692"/>
    </source>
</evidence>